<comment type="caution">
    <text evidence="6">Lacks conserved residue(s) required for the propagation of feature annotation.</text>
</comment>
<dbReference type="Proteomes" id="UP000547614">
    <property type="component" value="Unassembled WGS sequence"/>
</dbReference>
<keyword evidence="3 6" id="KW-0812">Transmembrane</keyword>
<keyword evidence="5 6" id="KW-0472">Membrane</keyword>
<comment type="caution">
    <text evidence="7">The sequence shown here is derived from an EMBL/GenBank/DDBJ whole genome shotgun (WGS) entry which is preliminary data.</text>
</comment>
<dbReference type="PANTHER" id="PTHR23427">
    <property type="entry name" value="SURFEIT LOCUS PROTEIN"/>
    <property type="match status" value="1"/>
</dbReference>
<evidence type="ECO:0000313" key="7">
    <source>
        <dbReference type="EMBL" id="MBB3191848.1"/>
    </source>
</evidence>
<evidence type="ECO:0000256" key="4">
    <source>
        <dbReference type="ARBA" id="ARBA00022989"/>
    </source>
</evidence>
<dbReference type="PROSITE" id="PS50895">
    <property type="entry name" value="SURF1"/>
    <property type="match status" value="1"/>
</dbReference>
<dbReference type="InterPro" id="IPR045214">
    <property type="entry name" value="Surf1/Surf4"/>
</dbReference>
<dbReference type="EMBL" id="JACHXP010000018">
    <property type="protein sequence ID" value="MBB3191848.1"/>
    <property type="molecule type" value="Genomic_DNA"/>
</dbReference>
<feature type="transmembrane region" description="Helical" evidence="6">
    <location>
        <begin position="184"/>
        <end position="204"/>
    </location>
</feature>
<dbReference type="PANTHER" id="PTHR23427:SF2">
    <property type="entry name" value="SURFEIT LOCUS PROTEIN 1"/>
    <property type="match status" value="1"/>
</dbReference>
<evidence type="ECO:0000256" key="2">
    <source>
        <dbReference type="ARBA" id="ARBA00007165"/>
    </source>
</evidence>
<comment type="similarity">
    <text evidence="2 6">Belongs to the SURF1 family.</text>
</comment>
<organism evidence="7 8">
    <name type="scientific">Halomonas cerina</name>
    <dbReference type="NCBI Taxonomy" id="447424"/>
    <lineage>
        <taxon>Bacteria</taxon>
        <taxon>Pseudomonadati</taxon>
        <taxon>Pseudomonadota</taxon>
        <taxon>Gammaproteobacteria</taxon>
        <taxon>Oceanospirillales</taxon>
        <taxon>Halomonadaceae</taxon>
        <taxon>Halomonas</taxon>
    </lineage>
</organism>
<gene>
    <name evidence="7" type="ORF">FHR94_003122</name>
</gene>
<sequence length="223" mass="24628">MWYGFWTGLVVLGLGLGLWQWERAAGKREYLVQLAQAPRLTSPVSVPPDGTRLTLEGEYLAERTLFLDNRTWEGRLGVAVLTPLRGPDGRVWLVERGFLETGPSRAPPSVTTPSGRVHIEGQWQAAGASAPVFGPNREGTRLQRIDLAAWDLTFAHGGWLHLAQGPGRLPAWWVPSVMPPERHLAYAVQWWGLALAALVVMIIGGRRLAREHCSPPHSTKESP</sequence>
<evidence type="ECO:0000256" key="5">
    <source>
        <dbReference type="ARBA" id="ARBA00023136"/>
    </source>
</evidence>
<keyword evidence="4 6" id="KW-1133">Transmembrane helix</keyword>
<proteinExistence type="inferred from homology"/>
<accession>A0A839VCK4</accession>
<reference evidence="7 8" key="1">
    <citation type="submission" date="2020-08" db="EMBL/GenBank/DDBJ databases">
        <title>Genomic Encyclopedia of Type Strains, Phase III (KMG-III): the genomes of soil and plant-associated and newly described type strains.</title>
        <authorList>
            <person name="Whitman W."/>
        </authorList>
    </citation>
    <scope>NUCLEOTIDE SEQUENCE [LARGE SCALE GENOMIC DNA]</scope>
    <source>
        <strain evidence="7 8">CECT 7282</strain>
    </source>
</reference>
<dbReference type="InterPro" id="IPR002994">
    <property type="entry name" value="Surf1/Shy1"/>
</dbReference>
<evidence type="ECO:0000313" key="8">
    <source>
        <dbReference type="Proteomes" id="UP000547614"/>
    </source>
</evidence>
<dbReference type="AlphaFoldDB" id="A0A839VCK4"/>
<keyword evidence="6" id="KW-1003">Cell membrane</keyword>
<evidence type="ECO:0000256" key="1">
    <source>
        <dbReference type="ARBA" id="ARBA00004370"/>
    </source>
</evidence>
<name>A0A839VCK4_9GAMM</name>
<dbReference type="CDD" id="cd06662">
    <property type="entry name" value="SURF1"/>
    <property type="match status" value="1"/>
</dbReference>
<evidence type="ECO:0000256" key="3">
    <source>
        <dbReference type="ARBA" id="ARBA00022692"/>
    </source>
</evidence>
<dbReference type="RefSeq" id="WP_246389992.1">
    <property type="nucleotide sequence ID" value="NZ_JACHXP010000018.1"/>
</dbReference>
<dbReference type="Pfam" id="PF02104">
    <property type="entry name" value="SURF1"/>
    <property type="match status" value="1"/>
</dbReference>
<protein>
    <recommendedName>
        <fullName evidence="6">SURF1-like protein</fullName>
    </recommendedName>
</protein>
<evidence type="ECO:0000256" key="6">
    <source>
        <dbReference type="RuleBase" id="RU363076"/>
    </source>
</evidence>
<dbReference type="GO" id="GO:0005886">
    <property type="term" value="C:plasma membrane"/>
    <property type="evidence" value="ECO:0007669"/>
    <property type="project" value="UniProtKB-SubCell"/>
</dbReference>
<comment type="subcellular location">
    <subcellularLocation>
        <location evidence="6">Cell membrane</location>
        <topology evidence="6">Multi-pass membrane protein</topology>
    </subcellularLocation>
    <subcellularLocation>
        <location evidence="1">Membrane</location>
    </subcellularLocation>
</comment>
<keyword evidence="8" id="KW-1185">Reference proteome</keyword>